<comment type="caution">
    <text evidence="1">The sequence shown here is derived from an EMBL/GenBank/DDBJ whole genome shotgun (WGS) entry which is preliminary data.</text>
</comment>
<keyword evidence="2" id="KW-1185">Reference proteome</keyword>
<dbReference type="EMBL" id="JARFVA010000003">
    <property type="protein sequence ID" value="MDF0707685.1"/>
    <property type="molecule type" value="Genomic_DNA"/>
</dbReference>
<dbReference type="Proteomes" id="UP001217083">
    <property type="component" value="Unassembled WGS sequence"/>
</dbReference>
<evidence type="ECO:0000313" key="2">
    <source>
        <dbReference type="Proteomes" id="UP001217083"/>
    </source>
</evidence>
<organism evidence="1 2">
    <name type="scientific">Flagellimonas okinawensis</name>
    <dbReference type="NCBI Taxonomy" id="3031324"/>
    <lineage>
        <taxon>Bacteria</taxon>
        <taxon>Pseudomonadati</taxon>
        <taxon>Bacteroidota</taxon>
        <taxon>Flavobacteriia</taxon>
        <taxon>Flavobacteriales</taxon>
        <taxon>Flavobacteriaceae</taxon>
        <taxon>Flagellimonas</taxon>
    </lineage>
</organism>
<sequence length="76" mass="8952">MARKFKAGDWVKAKGASDGPKMEVSKYMAKKEPIFGFMDRDTYVECVWYRDGERRSRIFHQNRLSKILDTKGIFKT</sequence>
<dbReference type="RefSeq" id="WP_275649656.1">
    <property type="nucleotide sequence ID" value="NZ_JARFVA010000003.1"/>
</dbReference>
<protein>
    <recommendedName>
        <fullName evidence="3">DUF2158 domain-containing protein</fullName>
    </recommendedName>
</protein>
<proteinExistence type="predicted"/>
<gene>
    <name evidence="1" type="ORF">PY091_10695</name>
</gene>
<evidence type="ECO:0008006" key="3">
    <source>
        <dbReference type="Google" id="ProtNLM"/>
    </source>
</evidence>
<reference evidence="1 2" key="1">
    <citation type="submission" date="2023-03" db="EMBL/GenBank/DDBJ databases">
        <title>Muricauda XX sp. nov. and Muricauda XXX sp. nov., two novel species isolated from Okinawa Trough.</title>
        <authorList>
            <person name="Cao W."/>
            <person name="Deng X."/>
        </authorList>
    </citation>
    <scope>NUCLEOTIDE SEQUENCE [LARGE SCALE GENOMIC DNA]</scope>
    <source>
        <strain evidence="1 2">81s02</strain>
    </source>
</reference>
<name>A0ABT5XP63_9FLAO</name>
<evidence type="ECO:0000313" key="1">
    <source>
        <dbReference type="EMBL" id="MDF0707685.1"/>
    </source>
</evidence>
<accession>A0ABT5XP63</accession>